<comment type="catalytic activity">
    <reaction evidence="41">
        <text>holo-[ACP] + acetyl-CoA = acetyl-[ACP] + CoA</text>
        <dbReference type="Rhea" id="RHEA:41788"/>
        <dbReference type="Rhea" id="RHEA-COMP:9621"/>
        <dbReference type="Rhea" id="RHEA-COMP:9685"/>
        <dbReference type="ChEBI" id="CHEBI:57287"/>
        <dbReference type="ChEBI" id="CHEBI:57288"/>
        <dbReference type="ChEBI" id="CHEBI:64479"/>
        <dbReference type="ChEBI" id="CHEBI:78446"/>
        <dbReference type="EC" id="2.3.1.38"/>
    </reaction>
    <physiologicalReaction direction="left-to-right" evidence="41">
        <dbReference type="Rhea" id="RHEA:41789"/>
    </physiologicalReaction>
</comment>
<comment type="catalytic activity">
    <reaction evidence="16">
        <text>(3R)-hydroxydecanoyl-[ACP] = (2E)-decenoyl-[ACP] + H2O</text>
        <dbReference type="Rhea" id="RHEA:41860"/>
        <dbReference type="Rhea" id="RHEA-COMP:9638"/>
        <dbReference type="Rhea" id="RHEA-COMP:9639"/>
        <dbReference type="ChEBI" id="CHEBI:15377"/>
        <dbReference type="ChEBI" id="CHEBI:78466"/>
        <dbReference type="ChEBI" id="CHEBI:78467"/>
    </reaction>
    <physiologicalReaction direction="left-to-right" evidence="16">
        <dbReference type="Rhea" id="RHEA:41861"/>
    </physiologicalReaction>
</comment>
<dbReference type="InterPro" id="IPR057326">
    <property type="entry name" value="KR_dom"/>
</dbReference>
<evidence type="ECO:0000256" key="10">
    <source>
        <dbReference type="ARBA" id="ARBA00023239"/>
    </source>
</evidence>
<dbReference type="FunFam" id="3.40.50.720:FF:000209">
    <property type="entry name" value="Polyketide synthase Pks12"/>
    <property type="match status" value="1"/>
</dbReference>
<evidence type="ECO:0000256" key="21">
    <source>
        <dbReference type="ARBA" id="ARBA00023402"/>
    </source>
</evidence>
<comment type="catalytic activity">
    <reaction evidence="18">
        <text>(3R)-hydroxytetradecanoyl-[ACP] = (2E)-tetradecenoyl-[ACP] + H2O</text>
        <dbReference type="Rhea" id="RHEA:41892"/>
        <dbReference type="Rhea" id="RHEA-COMP:9646"/>
        <dbReference type="Rhea" id="RHEA-COMP:9647"/>
        <dbReference type="ChEBI" id="CHEBI:15377"/>
        <dbReference type="ChEBI" id="CHEBI:78474"/>
        <dbReference type="ChEBI" id="CHEBI:78475"/>
    </reaction>
    <physiologicalReaction direction="left-to-right" evidence="18">
        <dbReference type="Rhea" id="RHEA:41893"/>
    </physiologicalReaction>
</comment>
<evidence type="ECO:0000256" key="50">
    <source>
        <dbReference type="ARBA" id="ARBA00049449"/>
    </source>
</evidence>
<keyword evidence="8" id="KW-0663">Pyridoxal phosphate</keyword>
<dbReference type="InterPro" id="IPR016036">
    <property type="entry name" value="Malonyl_transacylase_ACP-bd"/>
</dbReference>
<dbReference type="FunFam" id="3.40.366.10:FF:000002">
    <property type="entry name" value="Probable polyketide synthase 2"/>
    <property type="match status" value="1"/>
</dbReference>
<reference evidence="58" key="1">
    <citation type="submission" date="2021-04" db="EMBL/GenBank/DDBJ databases">
        <title>Dactylosporangium aurantiacum NRRL B-8018 full assembly.</title>
        <authorList>
            <person name="Hartkoorn R.C."/>
            <person name="Beaudoing E."/>
            <person name="Hot D."/>
        </authorList>
    </citation>
    <scope>NUCLEOTIDE SEQUENCE</scope>
    <source>
        <strain evidence="58">NRRL B-8018</strain>
    </source>
</reference>
<evidence type="ECO:0000256" key="20">
    <source>
        <dbReference type="ARBA" id="ARBA00023401"/>
    </source>
</evidence>
<keyword evidence="5" id="KW-0597">Phosphoprotein</keyword>
<dbReference type="Pfam" id="PF13602">
    <property type="entry name" value="ADH_zinc_N_2"/>
    <property type="match status" value="1"/>
</dbReference>
<dbReference type="FunFam" id="3.40.47.10:FF:000019">
    <property type="entry name" value="Polyketide synthase type I"/>
    <property type="match status" value="5"/>
</dbReference>
<evidence type="ECO:0000256" key="48">
    <source>
        <dbReference type="ARBA" id="ARBA00049414"/>
    </source>
</evidence>
<dbReference type="InterPro" id="IPR009081">
    <property type="entry name" value="PP-bd_ACP"/>
</dbReference>
<comment type="catalytic activity">
    <reaction evidence="35">
        <text>(2E)-dodecenoyl-[ACP] + NADPH + H(+) = dodecanoyl-[ACP] + NADP(+)</text>
        <dbReference type="Rhea" id="RHEA:41880"/>
        <dbReference type="Rhea" id="RHEA-COMP:9643"/>
        <dbReference type="Rhea" id="RHEA-COMP:9644"/>
        <dbReference type="ChEBI" id="CHEBI:15378"/>
        <dbReference type="ChEBI" id="CHEBI:57783"/>
        <dbReference type="ChEBI" id="CHEBI:58349"/>
        <dbReference type="ChEBI" id="CHEBI:65264"/>
        <dbReference type="ChEBI" id="CHEBI:78472"/>
    </reaction>
    <physiologicalReaction direction="left-to-right" evidence="35">
        <dbReference type="Rhea" id="RHEA:41881"/>
    </physiologicalReaction>
</comment>
<dbReference type="InterPro" id="IPR015083">
    <property type="entry name" value="NorB/c/GfsB-D-like_docking"/>
</dbReference>
<dbReference type="InterPro" id="IPR032821">
    <property type="entry name" value="PKS_assoc"/>
</dbReference>
<dbReference type="InterPro" id="IPR036736">
    <property type="entry name" value="ACP-like_sf"/>
</dbReference>
<evidence type="ECO:0000256" key="44">
    <source>
        <dbReference type="ARBA" id="ARBA00049019"/>
    </source>
</evidence>
<sequence length="7958" mass="825103">MNEDKLRDYLKWVTGDLHQTRQRLRELEAAQQEPIAIVAMGCRFPGGVMSPQDLWQLLLDGRDAIGDFPADRGWDLDALFDDDPDRPGSTYTRVGGFLDDAAAFDAGLFGISPREALAMDPQQRLLLETSWEVFERAGLDPRAMRGTATGVFVGTNGQEYLNLLTHAEENVEGYLGTGNAASVVSGRLSYTFGLEGPAVTVDTACSASLVAVHLATQALRRGECRLALAGGVTVMSTPGVFVEFSRQRGLAVDGRCKAFSDDADGTGWGEGVGVLLLERLSDALANGHPVLAVVRGSAVNQDGASNGLTAPNGPAQQRVIRAALAAAGVAATEVDVVEAHGTGTSLGDPIEAQALLATYGQNRDEPLWLGSVKSNIGHTQAAAGVAGIIKMVLALHHGTMPRTLHVTAPSSHVDWSAGAVRLLTEARPWPAVDRPRRAAVSSFGVSGTNAHVILEAAAPVDAPAGPAALPVVPWPLSARTPEALDAQVARLRAVTDLHPVDVGHSLATGRTVFDHRAVLLGDTVVRGAATDGGTAMLFTGQGAQWSGMGRGLYGAYPVFAAAYDEVCARIEGLREVEGAELDETRWTQPALFAVEVALYRLLESWGLRPDHLVGHSIGELAAAYVAGVWSLADACRIVEARGRLMQALPAGGAMIAIQAAEADVRDALVDGAEIAAVNAPDAVVISGDEDAVVQVAAGFEKSKRLRVSHAFHSERMDGMLAAFREVLSTVSFHPPVIPIATTSTGDVTQPGYWLDQLRGTVRFADAVEALRAKGVTKFLEVGPDGVLSALVDGIPAMRKGRDEPTTLMTAVARAHVDGWSPDWTAILAGGRRVDLPTYPFDRQRYWPTVRHAIQPDAEFWAAVDSGDLDTLRAWRHRRSTVDRWLYREEWTPLPARPVTLTGTWLVLGDRSEAVAAALTAAGATVVGEDRPGEAPFAGVVALPADAAEALTMAQTVDAPLWCVTRGAATDPAQRAVWGLGRVVALEHPDRWGGLIDLADGDRDLPLLPAVLSGTEDQVAIRGGVAHARRLTRTTADRQGWRPSGTVLVTGGTGALGTHVAKWLAAQGASRIVLVSRRGPDAVTLDVPGVEVVAGDITDRATVTRLVAEYTPNAVIHAAGILDDGTVDALTPERVAAVMAAKVDGARHLDAATRHLPLDAFILFSSFAGSVGSAGQANYAAANAALDAIAEQRRAEGLPAVSIAWGSWAGDGMAGDLGDRHRRGGVRPMHPATAVTALGRVTGGSVIVADIDWDTFGPAFTTNRPAPLLDGLAPARDTPAEASPLAARLAALPAGERQPTLLDLVRDRAAAVLGHAGTGAIGTDEAFRDLGFDSLTAVEFRNAIGAATGLSLPATLVFDYPTPQVLAGHLLETLLGAPAAVPGTGRGGISDEPIAVVAMAGRFPGGATSPEALWELLVEGRDAMGEFPTDRGWDLGTLFDPDPDRTGTSYTRTGGFLPGVADFDAAFFGISPREALAMDPQQRLLLETSWEVFERAGIDPATLKGSATGVFVGTNGQDYGAVLAHATENVEGYQGTGNAASVVSGRLSYTFGLEGPAVTVDTACSASLVALHLAVQALHRGECRLALAGGVTVMSTPGLFVEFSRQRGLAVDGRCKAFSDDADGTGWGEGVGLLLVERLSDAVANGHPVLAVVRGSAVNQDGASNGLTAPNGPSQQRVIRAALATADLEPADVDAVEAHGTGTSLGDPIEAQALLATYGQDRAEPLWLGSVKSNIGHTQAAAGVAGVMKMILALQHQKLPRTLHVTAPSSHVDWTSGAVEILTEAQPWPATDRPRRAGVSSFGVSGTNAHVILEEAPPTEATTEPTALPAVPWLLSARSAGGLRAQADRLRAYLTARPDLDAADVGHTLATGRAALPHRAVVAAEDRATLLRHLTDLAAGTPTTGAVTGHAAPAGKVAFLFPGQGSQWAGMAVGLLDTAPVFRDQLSRCEEALRPYVDWRLTDVLRGAPGAPSLDRVDVVQPVLFAVMVSLAELWRAHGVEPAAVVGHSQGEIAAACVAGLLTLPDAARVVALRSQALLALSGRGGMMSVNAPVDDVHRRITGWAGRLSVAAVNGPTSVVVSGDVDAIDELLAACAADDVRARRIDVDYASHSAHVEAIHDTLLDVLAPVRPAEPRVAFRSTVGDAGDVAPGSAAYWFTNLRHTVEFEPVIRTLAGEGFTAFVEVSPHPVVTVGVQETLDTAGSDAVVTGTLRRDDGGPTRFLTALAQLWVAGGTVDWSTVFAGRGAAVDLPTYAFQRTRFWPTLKLDAATAGTLDGPFWAAVEHADLDGLAATLRVEPGTLGPLLPALTAWHTERRTDAAIAGWRYRTTWKAIEPAAATASKPWLALIPEGYRVPDRLGEVLDITPVAVDAATADRATLAAASAVVPAPAGILSLLALDERPRPDQPHLTAGTAATLLLAQVLGDLDGTTPLWCVTTGAVSTGPDDPLRAVDQAAVWGLGRVVGLEHPGRWGGLVDLPAPVDALDDAALRRLAAVLNGGGAEDQLAIRKRGVLARRLTAAPDATTGAGDWRPTGTVLVTGGTGALGGRIARWLAGRGATHLVLASRRGPDAPGAADLTADLAALGAGVTVVACDLADRAAVAAMLTTVETALAGTAGPIRAVVHAAGLPQSQPLPDMDLAAFAAVYAGKAAGARHLDALLTGRDLDAFVLFSSIAAAWGSGGQAAYAAGNAVLDAVAEDRRARGLTATAVQWGAWAGSGMAADDTSRDALLRRGIRPMPPETALAALAGATGGRDAVIAVADVDWTRFVPAFTAARPSPLLSDLPGVAELTAATATGADQGSAALRERLAPLTAAQRDTLLLDLVRAEAAAVLRLGAAADLDPARPFRELGFDSLTAVELRNRLGAATGLRLPMTLVFDHPTARAVARHLAATLGDGATAAPAVAALPAGGADEPIAIVAMSCRFPGGADDAAGLWQLVVDGTDAVAAMPGDRGWDVAGLYGPQPDGRSTTTEGGFLDTAALFDAGLFNISPREALAMDPQQRLLLETSWELFERAGLDPATLKGSATGVFVGASPSGYASNLTTVPDELAGHLLTGNSGSVLSGRLSYTYGLEGPAVTIDTACSSSLVALHLAVQALRRGECALAVAGGVTVMATPGVFAEFSRQGGLAAQGRCRAFADGADGTGWGEGAGLLLVERLSDAVANGHPVLAVVKGSAVNQDGASNGLTAPNGPAQQRVIRAALTDAGLRPSDVDAVEAHGTGTSLGDPIEAQALLATYGQDRPADRPLWLGSLKSNIGHTQAAAGVAGVIKTVMALRHGLLPRTLHVDAPTSKVDWSEGAVELLTEARPWPAVDRPRRAAVSAFGVSGTNAHVILEAAAPADAPADPDTPPVVPWPVSARTAEALDAQLDQVRALTDLHPVDVGHSLATGRSALEHRAVLLGDTVIRGKARDGGTAMLFTGQGAQWSGMGRGLYAAYPVFAAAYDEVCARIEGLREVEGAELDETRWTQPALFAVEVALYRLLKSWGLRPDHLVGHSIGELAAAYVAGVWSLDDACRIVEARGRLMQALPAGGAMIAVQAAEAEVRDALVDGAEIAAVNAPDAIVVSGDEDAVLSVAARFARTKRLRVSHAFHSARMDGMLDAFREILSTVTFHPPAIPIATTSTGDVTTPDYWLDQLRGTVRFADAVDGLRTQGVTRFLEVGPDGVLSALVDGIPAMREGRDEPTTLMTAVARAHVTGWSPDWTAILAGGRRVDLPTYPFQRQRYWIDTPAPGRPGIGHPLLDAVVPVAGGDGILVTGTADTRRHPWLAQHVVHGVAYVPGAVLVDLAVRAADEAGCDRLDELVLEASLPVPADGPLELQVAVGAADRLGSRPVTVSSRTGGGPWTRHAHGSASTAPAGTADRLAQWPPAGAEPVAVDTLYERWADAGFAYGPAFRGLRAAWRAGDSLYADVDVEPQPGDDAFGLRPALLDAALHGLALGALPGLDGDLLPFAWNGCTLHATGARRLRVRLTPTGRPGAVAILATDPTGAPVVTVDALVMRPTGEAPTGGPAVTVQTQTTRTTAEPRRRSAAATAPTGNALTARLAGRTDTEQRTALTDLVREHTAAVLGYADPAAVDADQPFQNLGINSLTAVELRNALTEATGIRLPATLVFDHPTPAAAAAHLRHELLGGPDTGAEPQAGPATVDEPIAIVGMACRYPGDVNSADDLWRLVMAGGDAITPFPTNRGWDVEALYDPDPDAPGTCYAQGGGFLHDAGDFDPAFFGISPREALAMDPQHRLLLETSWEAVEHAGIDPVSLRGSQTGVFAGVTYQDYVGLLMLAKESAEGLIGSGNSFSVLSGRIAYTFGLEGPAVSVDTACSSSLVALHWAIQSLRAGDCTLALAGGVTVMSTPVSLIDYSRQRALAPDGRCKPFSAAADGASWSEGAGMVLLERLSDARRNGHTVLAVIRGSAVNQDGASNGLTAPNGPAQQRVIRRALASARLGAADVDAVEAHGTGTPLGDPIEAQALLATYGQDRPDDRPLWLGSLKSNIGHPQAAAGVGGVIKMVQALRHGTLPRTLHVTEPSPHVDWTAGNVELLTEARPWPDADRPRRAGVSSFGMSGTNAHVILEEAPPADPPAEPSALPVVPWPVSARTPEALDAQLDRVRAVTDRDPVDVGYSLATGRSMFDHRAVLLGDTVIRGRARTGGTAMLFTGQGAQWSGMGRGLYDAYPVFAAAYDEVCARIEGLREVEGAELDETRWTQPALFAVEVAVFRLLESWGLRPDFLVGHSIGELAAAYVAGVWSLDDACRIVAARGRLMQALPAGGAMIAVQAAEAEVRDALVDGAEIAAVNAPDAIVVSGDEDAVTAVAEKFAKTKRLRVSHAFHSARMDGMLAAFREVLRTVTFHPPVIPIAATSTGDVTLPGYWLDQLRGTVRFADAVETLKAKGVTKFLEVGPDGVLSALVDGIPAMRKGRDEPTTLMTAVARAHVDGWSPDWTAILTGGRRVDLPTYAFQHRQYWPTIEPAKTSPATGTADAVFWDAVDDLDALAGALQVDPQALAAVQPALATWRRRRAEQSTVDTWRYQVRWRPATAEPAATLTGTWLVLHRTPDPLVDRVAAALTAAGATALPVTDVPDGDHAGIVSLLALQDTGDGPVPAAVAATTDLIQRTAGVDARLWVLTSGAVSIGASDPLRSPAHAGVWGLGRAAALEYPHRWGGLVDLPGTVDDRTVQRLAGVLAAAGGEDQVALRGSGVFVRRLVHAPAPPRPTGEPSWRPRGTALVTGGTGALGGHVARWLARGGAEHLVLTSRRGDAGPGAARLRAELEALGVRVSMPACDVADRAAVAALLATLPDLRVVVHAAGVPQSMVLDGMTAADFAAVYAPKAAGAVHLAELLADRDLDAFVLFSSISATWGSGGQAAYAAANAVLDGLAQQRRALGRTGTAVAWGPWGGGGMVTAEEGTEEFLRRRGLHVLDPALAIGALQAALDAGETALTVADVDWARFAPGFTGSRPSPLLGDLPEIAALDTADDPAAAAAAGTLRERLAAMSAADRAGTLLELVRAEAATALGHAGADAVDAEQAFRDLGFDSLTAVELRNRLNAATGLRLPATLLFDHPTATALAAHLASELVGDLADRAAPAAQAPAYTDEPIAVVSMSCRFPGGVSSPEALWDLVVEGGDAVSAFPADRGWDLDGIYDPDPDHAGTSYVREGGFLTGVADFDPQFFGISPREALTMDPQQRLLLEVAWEAFERAGIDPLSVRGERVGVFAGTNGQDYIATLAAASAFDEGYVGTGNTAAVMSGRISYTLGLEGPAVTVDTACSSSLVAMHWAAQALRNGECELALAGGVTVMTTPGSFIAFSRQRGLATDGRCKAFAADADGTNWGEGAGLVLLERLSDAQRNGHTVLAVLRAGGVNQDGASNGLTAPNGPAQQRLIRQVLATAGLRAADVDLVEAHGTGTSLGDPIEAQALLATYGQDRPADRPLWLGSVKSNIGHTQAAAGVAGVIKAVQALRHRTLPPTLHAATPSTHVDWSAGAVRLVTEATDWQPARGPRRAGVSAFGISGTNAHLILEEAPPAADAAGVPAPPAGPVALLLSARGEAALAAQAAALAEHLDRDPRPDPAGVAATLATGRALLTDRAAVVGTGHHDLVAGLRALAAGTGHPALVRAATARPGRTAALFTGQGAQRAGMGAQLYATHPVFAAAFDDACARFDTVLERPLREVAFAGGDALDRTGNTQPALFAFELAMYRLAESIGLPADALIGHSVGELVAAHVAGVFDLDDAVRLVAARAALMQALPAGGAMVALQAAEDEVLPLLPDAAAGAGAGVGIAAVNGPHAVVVSGDETAVERIAAHFAAAGRRTRRLRVSHAFHSPRMDGMLAEFGRVAATVAYHPPRLPVISNLTGTFAGAELADPGYWVRHVREAVRFADGITALHAAGYSRYVEVGPDAVLTAMAQDSLPQDATCVALSRRDRPETEAFLRGAAQLVTAGVSLDRAAAFTIPGARPADLPTYPFQRTRFWPRPGTGAAAGLAGAGLGSADHPLLGAAVTLADTGTVVLTGRLSTRTHPWLADHALPGAVIVPGTALLELALRAGDEVGRPTVDELTLAAPLTLPDRGAAEVQVRVDPPAGDTGDRPLTIHARPAGSDQPWTLHATGLLTTGTADRRGDVAGDPDPVWPPAGAQPQPLDGFYAALATAGFRYGPTFQGLRAVWRAGDDVYAEVALPEPAAQDADRFTVHPALLDAALHAVAFTGLGRTDRGRLPFAWTGVTVHATGATRLRVRLRTLGTDAVALTVTDPAGAPVATVASLTLRELAAAPPAAPVADGLLRLDWPALRLPAADPGPRRWAVVGDDPLGFGAAADAAGVHLETYADLTALAAAAANGARVPSAVFLVSAGDATAASAHALAGRALTAVQEWLEHPAFGGSQLVFLTRDAVGDDVRDPAAAAVHGLVRSAQTEHPGRFVLADVDSATDSLAALPAALATGEPALLLQGGTARIPRLATVDGTEELTPPDGPWRLAPGDDGAIDGLTAEPAAEAAGALRPGQVRIAVRAGGVNFRDVLNALGMYPGDAGSLGQEGAGVVTEVGPGVTGFAVGDRVMGMFPGAFGPVAVADHRMIVAVPDGWSTAQAASVPLVFLTAYYALVDLGGLRPGERVLVHAAAGGVGMAAVQLARHLGAEVLATAGTGKWPVVRGLGVPATNLASSRTLAFEPRFLELTGGDGVDLVLNALAREYVDASLRLLPRGGRFLEMGKTDVRDADAVAAAHPGVHYRAFDLIEAGPDRIGAMLRELVALFERGVLTPLPVTAWDVRRARDAFRYVSQTRHVGKVVLTFPAPLRPQHTALVTGGTGGLGAHVARHLVTRHGIRHLLLASRGGERAAGAERLRAELTALGAEVTIAACDVTDRDQVAALVAAVPADRPLTAVVHTAGILDDGTVGGLDTARLSAVLRPKVDAVTHLDELTAGHDLAVFAVYSSVSGLVGGAGQANYAAANAYLDAWARRRAARGLPATALAWGPWATASGMTGELTDADLRRMSRGGLLPLDAGRGLALFDAAIGRAEPLAVPLLLDLPTLRTLGDGLAPLLRGLVRAPARRAAAARAATGAVPLAQRLAGQTPEARETLLLDFVRAQVAAVLGFTTPDAVPPAQSLLEAGFDSLTAVELRNRIGAATGLRLPPTLVFDHPTPAALATHLLGELALHPAEPAPAPAAGGADHDQRQDTGTEDGIGALFRDACRNGRVDQGYALLRAAAALRPTFKARADFGRELQPVKLASGPARPVLVCFSSFVALAGVHQYARLAANLRDTYDVWALSVPGFLTGERLPATWETVTEMQAELVRECVGDRPAVLLGSSGGGLLAHAAASRLHELGSPAAGVVLLDTYPATEDSPLAKFQAELIDGMFDRQGLFTTLDSARLTAMSWYFDLFGGWRPAPLSTPTLLLRSSEPIVAAGPDGQPYARHEWQTSWQDADTAQDVPGNHFTMMEHHAGSTAQAVRQWVDELKGAR</sequence>
<evidence type="ECO:0000259" key="57">
    <source>
        <dbReference type="PROSITE" id="PS52019"/>
    </source>
</evidence>
<dbReference type="Gene3D" id="3.40.50.720">
    <property type="entry name" value="NAD(P)-binding Rossmann-like Domain"/>
    <property type="match status" value="4"/>
</dbReference>
<comment type="catalytic activity">
    <reaction evidence="49">
        <text>3-oxooctanoyl-[ACP] + NADPH + H(+) = (3R)-hydroxyoctanoyl-[ACP] + NADP(+)</text>
        <dbReference type="Rhea" id="RHEA:41840"/>
        <dbReference type="Rhea" id="RHEA-COMP:9633"/>
        <dbReference type="Rhea" id="RHEA-COMP:9634"/>
        <dbReference type="ChEBI" id="CHEBI:15378"/>
        <dbReference type="ChEBI" id="CHEBI:57783"/>
        <dbReference type="ChEBI" id="CHEBI:58349"/>
        <dbReference type="ChEBI" id="CHEBI:78460"/>
        <dbReference type="ChEBI" id="CHEBI:78461"/>
    </reaction>
    <physiologicalReaction direction="left-to-right" evidence="49">
        <dbReference type="Rhea" id="RHEA:41841"/>
    </physiologicalReaction>
</comment>
<comment type="catalytic activity">
    <reaction evidence="36">
        <text>tetradecanoyl-[ACP] + H2O = tetradecanoate + holo-[ACP] + H(+)</text>
        <dbReference type="Rhea" id="RHEA:30123"/>
        <dbReference type="Rhea" id="RHEA-COMP:9648"/>
        <dbReference type="Rhea" id="RHEA-COMP:9685"/>
        <dbReference type="ChEBI" id="CHEBI:15377"/>
        <dbReference type="ChEBI" id="CHEBI:15378"/>
        <dbReference type="ChEBI" id="CHEBI:30807"/>
        <dbReference type="ChEBI" id="CHEBI:64479"/>
        <dbReference type="ChEBI" id="CHEBI:78477"/>
        <dbReference type="EC" id="3.1.2.14"/>
    </reaction>
    <physiologicalReaction direction="left-to-right" evidence="36">
        <dbReference type="Rhea" id="RHEA:30124"/>
    </physiologicalReaction>
</comment>
<evidence type="ECO:0000256" key="17">
    <source>
        <dbReference type="ARBA" id="ARBA00023394"/>
    </source>
</evidence>
<comment type="catalytic activity">
    <reaction evidence="24">
        <text>hexanoyl-[ACP] + malonyl-[ACP] + H(+) = 3-oxooctanoyl-[ACP] + holo-[ACP] + CO2</text>
        <dbReference type="Rhea" id="RHEA:41836"/>
        <dbReference type="Rhea" id="RHEA-COMP:9623"/>
        <dbReference type="Rhea" id="RHEA-COMP:9632"/>
        <dbReference type="Rhea" id="RHEA-COMP:9633"/>
        <dbReference type="Rhea" id="RHEA-COMP:9685"/>
        <dbReference type="ChEBI" id="CHEBI:15378"/>
        <dbReference type="ChEBI" id="CHEBI:16526"/>
        <dbReference type="ChEBI" id="CHEBI:64479"/>
        <dbReference type="ChEBI" id="CHEBI:78449"/>
        <dbReference type="ChEBI" id="CHEBI:78459"/>
        <dbReference type="ChEBI" id="CHEBI:78460"/>
    </reaction>
    <physiologicalReaction direction="left-to-right" evidence="24">
        <dbReference type="Rhea" id="RHEA:41837"/>
    </physiologicalReaction>
</comment>
<keyword evidence="7" id="KW-0702">S-nitrosylation</keyword>
<evidence type="ECO:0000256" key="8">
    <source>
        <dbReference type="ARBA" id="ARBA00022898"/>
    </source>
</evidence>
<feature type="active site" description="Proton acceptor; for dehydratase activity" evidence="53">
    <location>
        <position position="6525"/>
    </location>
</feature>
<evidence type="ECO:0000256" key="54">
    <source>
        <dbReference type="SAM" id="MobiDB-lite"/>
    </source>
</evidence>
<feature type="domain" description="Ketosynthase family 3 (KS3)" evidence="56">
    <location>
        <begin position="4149"/>
        <end position="4575"/>
    </location>
</feature>
<evidence type="ECO:0000256" key="27">
    <source>
        <dbReference type="ARBA" id="ARBA00047451"/>
    </source>
</evidence>
<dbReference type="InterPro" id="IPR016035">
    <property type="entry name" value="Acyl_Trfase/lysoPLipase"/>
</dbReference>
<evidence type="ECO:0000256" key="34">
    <source>
        <dbReference type="ARBA" id="ARBA00048051"/>
    </source>
</evidence>
<evidence type="ECO:0000256" key="36">
    <source>
        <dbReference type="ARBA" id="ARBA00048289"/>
    </source>
</evidence>
<dbReference type="FunFam" id="1.10.1200.10:FF:000007">
    <property type="entry name" value="Probable polyketide synthase pks17"/>
    <property type="match status" value="5"/>
</dbReference>
<dbReference type="NCBIfam" id="NF045894">
    <property type="entry name" value="PKS_plus_SDR"/>
    <property type="match status" value="3"/>
</dbReference>
<dbReference type="PANTHER" id="PTHR43775">
    <property type="entry name" value="FATTY ACID SYNTHASE"/>
    <property type="match status" value="1"/>
</dbReference>
<dbReference type="GO" id="GO:0004312">
    <property type="term" value="F:fatty acid synthase activity"/>
    <property type="evidence" value="ECO:0007669"/>
    <property type="project" value="TreeGrafter"/>
</dbReference>
<dbReference type="GO" id="GO:0006633">
    <property type="term" value="P:fatty acid biosynthetic process"/>
    <property type="evidence" value="ECO:0007669"/>
    <property type="project" value="InterPro"/>
</dbReference>
<evidence type="ECO:0000256" key="45">
    <source>
        <dbReference type="ARBA" id="ARBA00049109"/>
    </source>
</evidence>
<evidence type="ECO:0000256" key="47">
    <source>
        <dbReference type="ARBA" id="ARBA00049263"/>
    </source>
</evidence>
<dbReference type="GO" id="GO:0033068">
    <property type="term" value="P:macrolide biosynthetic process"/>
    <property type="evidence" value="ECO:0007669"/>
    <property type="project" value="UniProtKB-ARBA"/>
</dbReference>
<feature type="domain" description="Ketosynthase family 3 (KS3)" evidence="56">
    <location>
        <begin position="1390"/>
        <end position="1814"/>
    </location>
</feature>
<comment type="catalytic activity">
    <reaction evidence="14">
        <text>(3R)-hydroxydodecanoyl-[ACP] = (2E)-dodecenoyl-[ACP] + H2O</text>
        <dbReference type="Rhea" id="RHEA:41876"/>
        <dbReference type="Rhea" id="RHEA-COMP:9642"/>
        <dbReference type="Rhea" id="RHEA-COMP:9643"/>
        <dbReference type="ChEBI" id="CHEBI:15377"/>
        <dbReference type="ChEBI" id="CHEBI:78470"/>
        <dbReference type="ChEBI" id="CHEBI:78472"/>
    </reaction>
    <physiologicalReaction direction="left-to-right" evidence="14">
        <dbReference type="Rhea" id="RHEA:41877"/>
    </physiologicalReaction>
</comment>
<dbReference type="InterPro" id="IPR014031">
    <property type="entry name" value="Ketoacyl_synth_C"/>
</dbReference>
<feature type="region of interest" description="Disordered" evidence="54">
    <location>
        <begin position="7657"/>
        <end position="7678"/>
    </location>
</feature>
<dbReference type="InterPro" id="IPR020802">
    <property type="entry name" value="TesA-like"/>
</dbReference>
<comment type="catalytic activity">
    <reaction evidence="43">
        <text>3-oxotetradecanoyl-[ACP] + NADPH + H(+) = (3R)-hydroxytetradecanoyl-[ACP] + NADP(+)</text>
        <dbReference type="Rhea" id="RHEA:41888"/>
        <dbReference type="Rhea" id="RHEA-COMP:9645"/>
        <dbReference type="Rhea" id="RHEA-COMP:9646"/>
        <dbReference type="ChEBI" id="CHEBI:15378"/>
        <dbReference type="ChEBI" id="CHEBI:57783"/>
        <dbReference type="ChEBI" id="CHEBI:58349"/>
        <dbReference type="ChEBI" id="CHEBI:78473"/>
        <dbReference type="ChEBI" id="CHEBI:78474"/>
    </reaction>
    <physiologicalReaction direction="left-to-right" evidence="43">
        <dbReference type="Rhea" id="RHEA:41889"/>
    </physiologicalReaction>
</comment>
<dbReference type="InterPro" id="IPR036299">
    <property type="entry name" value="Polyketide_synth_docking_sf"/>
</dbReference>
<comment type="catalytic activity">
    <reaction evidence="34">
        <text>hexadecanoyl-[ACP] + malonyl-[ACP] + H(+) = 3-oxooctadecanoyl-[ACP] + holo-[ACP] + CO2</text>
        <dbReference type="Rhea" id="RHEA:41916"/>
        <dbReference type="Rhea" id="RHEA-COMP:9623"/>
        <dbReference type="Rhea" id="RHEA-COMP:9652"/>
        <dbReference type="Rhea" id="RHEA-COMP:9653"/>
        <dbReference type="Rhea" id="RHEA-COMP:9685"/>
        <dbReference type="ChEBI" id="CHEBI:15378"/>
        <dbReference type="ChEBI" id="CHEBI:16526"/>
        <dbReference type="ChEBI" id="CHEBI:64479"/>
        <dbReference type="ChEBI" id="CHEBI:78449"/>
        <dbReference type="ChEBI" id="CHEBI:78483"/>
        <dbReference type="ChEBI" id="CHEBI:78487"/>
    </reaction>
    <physiologicalReaction direction="left-to-right" evidence="34">
        <dbReference type="Rhea" id="RHEA:41917"/>
    </physiologicalReaction>
</comment>
<feature type="region of interest" description="C-terminal hotdog fold" evidence="53">
    <location>
        <begin position="3873"/>
        <end position="4010"/>
    </location>
</feature>
<dbReference type="InterPro" id="IPR049551">
    <property type="entry name" value="PKS_DH_C"/>
</dbReference>
<dbReference type="PROSITE" id="PS52019">
    <property type="entry name" value="PKS_MFAS_DH"/>
    <property type="match status" value="2"/>
</dbReference>
<dbReference type="PROSITE" id="PS50075">
    <property type="entry name" value="CARRIER"/>
    <property type="match status" value="5"/>
</dbReference>
<comment type="catalytic activity">
    <reaction evidence="30">
        <text>(2E)-hexadecenoyl-[ACP] + NADPH + H(+) = hexadecanoyl-[ACP] + NADP(+)</text>
        <dbReference type="Rhea" id="RHEA:41912"/>
        <dbReference type="Rhea" id="RHEA-COMP:9651"/>
        <dbReference type="Rhea" id="RHEA-COMP:9652"/>
        <dbReference type="ChEBI" id="CHEBI:15378"/>
        <dbReference type="ChEBI" id="CHEBI:57783"/>
        <dbReference type="ChEBI" id="CHEBI:58349"/>
        <dbReference type="ChEBI" id="CHEBI:78481"/>
        <dbReference type="ChEBI" id="CHEBI:78483"/>
    </reaction>
    <physiologicalReaction direction="left-to-right" evidence="30">
        <dbReference type="Rhea" id="RHEA:41913"/>
    </physiologicalReaction>
</comment>
<feature type="region of interest" description="N-terminal hotdog fold" evidence="53">
    <location>
        <begin position="3740"/>
        <end position="3861"/>
    </location>
</feature>
<dbReference type="SMART" id="SM00829">
    <property type="entry name" value="PKS_ER"/>
    <property type="match status" value="1"/>
</dbReference>
<comment type="catalytic activity">
    <reaction evidence="51">
        <text>(2E)-decenoyl-[ACP] + NADPH + H(+) = decanoyl-[ACP] + NADP(+)</text>
        <dbReference type="Rhea" id="RHEA:41864"/>
        <dbReference type="Rhea" id="RHEA-COMP:9639"/>
        <dbReference type="Rhea" id="RHEA-COMP:9640"/>
        <dbReference type="ChEBI" id="CHEBI:15378"/>
        <dbReference type="ChEBI" id="CHEBI:57783"/>
        <dbReference type="ChEBI" id="CHEBI:58349"/>
        <dbReference type="ChEBI" id="CHEBI:78467"/>
        <dbReference type="ChEBI" id="CHEBI:78468"/>
    </reaction>
    <physiologicalReaction direction="left-to-right" evidence="51">
        <dbReference type="Rhea" id="RHEA:41865"/>
    </physiologicalReaction>
</comment>
<dbReference type="Pfam" id="PF08659">
    <property type="entry name" value="KR"/>
    <property type="match status" value="4"/>
</dbReference>
<dbReference type="SMART" id="SM00826">
    <property type="entry name" value="PKS_DH"/>
    <property type="match status" value="2"/>
</dbReference>
<evidence type="ECO:0000256" key="22">
    <source>
        <dbReference type="ARBA" id="ARBA00023442"/>
    </source>
</evidence>
<comment type="catalytic activity">
    <reaction evidence="46">
        <text>(2E)-tetradecenoyl-[ACP] + NADPH + H(+) = tetradecanoyl-[ACP] + NADP(+)</text>
        <dbReference type="Rhea" id="RHEA:41896"/>
        <dbReference type="Rhea" id="RHEA-COMP:9647"/>
        <dbReference type="Rhea" id="RHEA-COMP:9648"/>
        <dbReference type="ChEBI" id="CHEBI:15378"/>
        <dbReference type="ChEBI" id="CHEBI:57783"/>
        <dbReference type="ChEBI" id="CHEBI:58349"/>
        <dbReference type="ChEBI" id="CHEBI:78475"/>
        <dbReference type="ChEBI" id="CHEBI:78477"/>
    </reaction>
    <physiologicalReaction direction="left-to-right" evidence="46">
        <dbReference type="Rhea" id="RHEA:41897"/>
    </physiologicalReaction>
</comment>
<comment type="catalytic activity">
    <reaction evidence="25">
        <text>a (3R)-hydroxyacyl-[ACP] + NADP(+) = a 3-oxoacyl-[ACP] + NADPH + H(+)</text>
        <dbReference type="Rhea" id="RHEA:17397"/>
        <dbReference type="Rhea" id="RHEA-COMP:9916"/>
        <dbReference type="Rhea" id="RHEA-COMP:9945"/>
        <dbReference type="ChEBI" id="CHEBI:15378"/>
        <dbReference type="ChEBI" id="CHEBI:57783"/>
        <dbReference type="ChEBI" id="CHEBI:58349"/>
        <dbReference type="ChEBI" id="CHEBI:78776"/>
        <dbReference type="ChEBI" id="CHEBI:78827"/>
        <dbReference type="EC" id="1.1.1.100"/>
    </reaction>
    <physiologicalReaction direction="right-to-left" evidence="25">
        <dbReference type="Rhea" id="RHEA:17399"/>
    </physiologicalReaction>
</comment>
<dbReference type="InterPro" id="IPR013968">
    <property type="entry name" value="PKS_KR"/>
</dbReference>
<evidence type="ECO:0000256" key="49">
    <source>
        <dbReference type="ARBA" id="ARBA00049422"/>
    </source>
</evidence>
<dbReference type="InterPro" id="IPR041618">
    <property type="entry name" value="PKS_DE"/>
</dbReference>
<feature type="domain" description="Ketosynthase family 3 (KS3)" evidence="56">
    <location>
        <begin position="2913"/>
        <end position="3337"/>
    </location>
</feature>
<comment type="catalytic activity">
    <reaction evidence="29">
        <text>dodecanoyl-[ACP] + malonyl-[ACP] + H(+) = 3-oxotetradecanoyl-[ACP] + holo-[ACP] + CO2</text>
        <dbReference type="Rhea" id="RHEA:41884"/>
        <dbReference type="Rhea" id="RHEA-COMP:9623"/>
        <dbReference type="Rhea" id="RHEA-COMP:9644"/>
        <dbReference type="Rhea" id="RHEA-COMP:9645"/>
        <dbReference type="Rhea" id="RHEA-COMP:9685"/>
        <dbReference type="ChEBI" id="CHEBI:15378"/>
        <dbReference type="ChEBI" id="CHEBI:16526"/>
        <dbReference type="ChEBI" id="CHEBI:64479"/>
        <dbReference type="ChEBI" id="CHEBI:65264"/>
        <dbReference type="ChEBI" id="CHEBI:78449"/>
        <dbReference type="ChEBI" id="CHEBI:78473"/>
    </reaction>
    <physiologicalReaction direction="left-to-right" evidence="29">
        <dbReference type="Rhea" id="RHEA:41885"/>
    </physiologicalReaction>
</comment>
<comment type="catalytic activity">
    <reaction evidence="39">
        <text>3-oxohexanoyl-[ACP] + NADPH + H(+) = (3R)-hydroxyhexanoyl-[ACP] + NADP(+)</text>
        <dbReference type="Rhea" id="RHEA:41824"/>
        <dbReference type="Rhea" id="RHEA-COMP:9629"/>
        <dbReference type="Rhea" id="RHEA-COMP:9630"/>
        <dbReference type="ChEBI" id="CHEBI:15378"/>
        <dbReference type="ChEBI" id="CHEBI:57783"/>
        <dbReference type="ChEBI" id="CHEBI:58349"/>
        <dbReference type="ChEBI" id="CHEBI:78456"/>
        <dbReference type="ChEBI" id="CHEBI:78457"/>
    </reaction>
    <physiologicalReaction direction="left-to-right" evidence="39">
        <dbReference type="Rhea" id="RHEA:41825"/>
    </physiologicalReaction>
</comment>
<feature type="domain" description="Carrier" evidence="55">
    <location>
        <begin position="2819"/>
        <end position="2894"/>
    </location>
</feature>
<dbReference type="SMART" id="SM00825">
    <property type="entry name" value="PKS_KS"/>
    <property type="match status" value="5"/>
</dbReference>
<dbReference type="InterPro" id="IPR020806">
    <property type="entry name" value="PKS_PP-bd"/>
</dbReference>
<comment type="catalytic activity">
    <reaction evidence="20">
        <text>(3R)-hydroxyhexadecanoyl-[ACP] = (2E)-hexadecenoyl-[ACP] + H2O</text>
        <dbReference type="Rhea" id="RHEA:41908"/>
        <dbReference type="Rhea" id="RHEA-COMP:9650"/>
        <dbReference type="Rhea" id="RHEA-COMP:9651"/>
        <dbReference type="ChEBI" id="CHEBI:15377"/>
        <dbReference type="ChEBI" id="CHEBI:78480"/>
        <dbReference type="ChEBI" id="CHEBI:78481"/>
    </reaction>
    <physiologicalReaction direction="left-to-right" evidence="20">
        <dbReference type="Rhea" id="RHEA:41909"/>
    </physiologicalReaction>
</comment>
<dbReference type="InterPro" id="IPR014043">
    <property type="entry name" value="Acyl_transferase_dom"/>
</dbReference>
<dbReference type="PROSITE" id="PS00606">
    <property type="entry name" value="KS3_1"/>
    <property type="match status" value="5"/>
</dbReference>
<feature type="domain" description="Carrier" evidence="55">
    <location>
        <begin position="1298"/>
        <end position="1373"/>
    </location>
</feature>
<keyword evidence="6" id="KW-0808">Transferase</keyword>
<keyword evidence="12" id="KW-0012">Acyltransferase</keyword>
<keyword evidence="10" id="KW-0456">Lyase</keyword>
<feature type="region of interest" description="Disordered" evidence="54">
    <location>
        <begin position="4003"/>
        <end position="4039"/>
    </location>
</feature>
<comment type="catalytic activity">
    <reaction evidence="52">
        <text>octanoyl-[ACP] + malonyl-[ACP] + H(+) = 3-oxodecanoyl-[ACP] + holo-[ACP] + CO2</text>
        <dbReference type="Rhea" id="RHEA:41852"/>
        <dbReference type="Rhea" id="RHEA-COMP:9623"/>
        <dbReference type="Rhea" id="RHEA-COMP:9636"/>
        <dbReference type="Rhea" id="RHEA-COMP:9637"/>
        <dbReference type="Rhea" id="RHEA-COMP:9685"/>
        <dbReference type="ChEBI" id="CHEBI:15378"/>
        <dbReference type="ChEBI" id="CHEBI:16526"/>
        <dbReference type="ChEBI" id="CHEBI:64479"/>
        <dbReference type="ChEBI" id="CHEBI:78449"/>
        <dbReference type="ChEBI" id="CHEBI:78463"/>
        <dbReference type="ChEBI" id="CHEBI:78464"/>
    </reaction>
    <physiologicalReaction direction="left-to-right" evidence="52">
        <dbReference type="Rhea" id="RHEA:41853"/>
    </physiologicalReaction>
</comment>
<dbReference type="InterPro" id="IPR016039">
    <property type="entry name" value="Thiolase-like"/>
</dbReference>
<feature type="active site" description="Proton donor; for dehydratase activity" evidence="53">
    <location>
        <position position="6695"/>
    </location>
</feature>
<dbReference type="InterPro" id="IPR001227">
    <property type="entry name" value="Ac_transferase_dom_sf"/>
</dbReference>
<evidence type="ECO:0000259" key="56">
    <source>
        <dbReference type="PROSITE" id="PS52004"/>
    </source>
</evidence>
<dbReference type="Pfam" id="PF08240">
    <property type="entry name" value="ADH_N"/>
    <property type="match status" value="1"/>
</dbReference>
<evidence type="ECO:0000256" key="4">
    <source>
        <dbReference type="ARBA" id="ARBA00022450"/>
    </source>
</evidence>
<feature type="domain" description="Carrier" evidence="55">
    <location>
        <begin position="7575"/>
        <end position="7650"/>
    </location>
</feature>
<comment type="catalytic activity">
    <reaction evidence="21">
        <text>(3R)-hydroxybutanoyl-[ACP] = (2E)-butenoyl-[ACP] + H2O</text>
        <dbReference type="Rhea" id="RHEA:41808"/>
        <dbReference type="Rhea" id="RHEA-COMP:9626"/>
        <dbReference type="Rhea" id="RHEA-COMP:9627"/>
        <dbReference type="ChEBI" id="CHEBI:15377"/>
        <dbReference type="ChEBI" id="CHEBI:78451"/>
        <dbReference type="ChEBI" id="CHEBI:78453"/>
    </reaction>
    <physiologicalReaction direction="left-to-right" evidence="21">
        <dbReference type="Rhea" id="RHEA:41809"/>
    </physiologicalReaction>
</comment>
<dbReference type="InterPro" id="IPR014030">
    <property type="entry name" value="Ketoacyl_synth_N"/>
</dbReference>
<feature type="active site" description="Proton acceptor; for dehydratase activity" evidence="53">
    <location>
        <position position="3772"/>
    </location>
</feature>
<dbReference type="GO" id="GO:0019171">
    <property type="term" value="F:(3R)-hydroxyacyl-[acyl-carrier-protein] dehydratase activity"/>
    <property type="evidence" value="ECO:0007669"/>
    <property type="project" value="UniProtKB-EC"/>
</dbReference>
<comment type="catalytic activity">
    <reaction evidence="19">
        <text>(3R)-hydroxyoctadecanoyl-[ACP] = (2E)-octadecenoyl-[ACP] + H2O</text>
        <dbReference type="Rhea" id="RHEA:41924"/>
        <dbReference type="Rhea" id="RHEA-COMP:9654"/>
        <dbReference type="Rhea" id="RHEA-COMP:9655"/>
        <dbReference type="ChEBI" id="CHEBI:15377"/>
        <dbReference type="ChEBI" id="CHEBI:78488"/>
        <dbReference type="ChEBI" id="CHEBI:78489"/>
    </reaction>
    <physiologicalReaction direction="left-to-right" evidence="19">
        <dbReference type="Rhea" id="RHEA:41925"/>
    </physiologicalReaction>
</comment>
<feature type="region of interest" description="N-terminal hotdog fold" evidence="53">
    <location>
        <begin position="6493"/>
        <end position="6617"/>
    </location>
</feature>
<evidence type="ECO:0000256" key="5">
    <source>
        <dbReference type="ARBA" id="ARBA00022553"/>
    </source>
</evidence>
<evidence type="ECO:0000256" key="6">
    <source>
        <dbReference type="ARBA" id="ARBA00022679"/>
    </source>
</evidence>
<feature type="domain" description="PKS/mFAS DH" evidence="57">
    <location>
        <begin position="6493"/>
        <end position="6772"/>
    </location>
</feature>
<dbReference type="Pfam" id="PF00975">
    <property type="entry name" value="Thioesterase"/>
    <property type="match status" value="1"/>
</dbReference>
<dbReference type="PROSITE" id="PS52004">
    <property type="entry name" value="KS3_2"/>
    <property type="match status" value="5"/>
</dbReference>
<evidence type="ECO:0000256" key="35">
    <source>
        <dbReference type="ARBA" id="ARBA00048281"/>
    </source>
</evidence>
<dbReference type="InterPro" id="IPR049552">
    <property type="entry name" value="PKS_DH_N"/>
</dbReference>
<dbReference type="SUPFAM" id="SSF50129">
    <property type="entry name" value="GroES-like"/>
    <property type="match status" value="1"/>
</dbReference>
<dbReference type="SUPFAM" id="SSF51735">
    <property type="entry name" value="NAD(P)-binding Rossmann-fold domains"/>
    <property type="match status" value="9"/>
</dbReference>
<comment type="catalytic activity">
    <reaction evidence="32">
        <text>3-oxobutanoyl-[ACP] + NADPH + H(+) = (3R)-hydroxybutanoyl-[ACP] + NADP(+)</text>
        <dbReference type="Rhea" id="RHEA:41804"/>
        <dbReference type="Rhea" id="RHEA-COMP:9625"/>
        <dbReference type="Rhea" id="RHEA-COMP:9626"/>
        <dbReference type="ChEBI" id="CHEBI:15378"/>
        <dbReference type="ChEBI" id="CHEBI:57783"/>
        <dbReference type="ChEBI" id="CHEBI:58349"/>
        <dbReference type="ChEBI" id="CHEBI:78450"/>
        <dbReference type="ChEBI" id="CHEBI:78451"/>
    </reaction>
    <physiologicalReaction direction="left-to-right" evidence="32">
        <dbReference type="Rhea" id="RHEA:41805"/>
    </physiologicalReaction>
</comment>
<dbReference type="GO" id="GO:0008270">
    <property type="term" value="F:zinc ion binding"/>
    <property type="evidence" value="ECO:0007669"/>
    <property type="project" value="InterPro"/>
</dbReference>
<dbReference type="Pfam" id="PF14765">
    <property type="entry name" value="PS-DH"/>
    <property type="match status" value="2"/>
</dbReference>
<feature type="region of interest" description="Disordered" evidence="54">
    <location>
        <begin position="3833"/>
        <end position="3860"/>
    </location>
</feature>
<evidence type="ECO:0000256" key="25">
    <source>
        <dbReference type="ARBA" id="ARBA00047400"/>
    </source>
</evidence>
<evidence type="ECO:0000256" key="14">
    <source>
        <dbReference type="ARBA" id="ARBA00023351"/>
    </source>
</evidence>
<comment type="catalytic activity">
    <reaction evidence="40">
        <text>a 2,3-saturated acyl-[ACP] + NADP(+) = a (2E)-enoyl-[ACP] + NADPH + H(+)</text>
        <dbReference type="Rhea" id="RHEA:22564"/>
        <dbReference type="Rhea" id="RHEA-COMP:9925"/>
        <dbReference type="Rhea" id="RHEA-COMP:9926"/>
        <dbReference type="ChEBI" id="CHEBI:15378"/>
        <dbReference type="ChEBI" id="CHEBI:57783"/>
        <dbReference type="ChEBI" id="CHEBI:58349"/>
        <dbReference type="ChEBI" id="CHEBI:78784"/>
        <dbReference type="ChEBI" id="CHEBI:78785"/>
        <dbReference type="EC" id="1.3.1.39"/>
    </reaction>
    <physiologicalReaction direction="right-to-left" evidence="40">
        <dbReference type="Rhea" id="RHEA:22566"/>
    </physiologicalReaction>
</comment>
<dbReference type="Pfam" id="PF16197">
    <property type="entry name" value="KAsynt_C_assoc"/>
    <property type="match status" value="5"/>
</dbReference>
<dbReference type="SMART" id="SM01294">
    <property type="entry name" value="PKS_PP_betabranch"/>
    <property type="match status" value="5"/>
</dbReference>
<comment type="pathway">
    <text evidence="3">Lipid metabolism.</text>
</comment>
<evidence type="ECO:0000256" key="40">
    <source>
        <dbReference type="ARBA" id="ARBA00048650"/>
    </source>
</evidence>
<dbReference type="Gene3D" id="3.40.50.11460">
    <property type="match status" value="1"/>
</dbReference>
<dbReference type="Pfam" id="PF00109">
    <property type="entry name" value="ketoacyl-synt"/>
    <property type="match status" value="5"/>
</dbReference>
<dbReference type="SUPFAM" id="SSF53901">
    <property type="entry name" value="Thiolase-like"/>
    <property type="match status" value="5"/>
</dbReference>
<feature type="compositionally biased region" description="Low complexity" evidence="54">
    <location>
        <begin position="4013"/>
        <end position="4024"/>
    </location>
</feature>
<dbReference type="InterPro" id="IPR020807">
    <property type="entry name" value="PKS_DH"/>
</dbReference>
<dbReference type="PANTHER" id="PTHR43775:SF51">
    <property type="entry name" value="INACTIVE PHENOLPHTHIOCEROL SYNTHESIS POLYKETIDE SYNTHASE TYPE I PKS1-RELATED"/>
    <property type="match status" value="1"/>
</dbReference>
<dbReference type="InterPro" id="IPR001031">
    <property type="entry name" value="Thioesterase"/>
</dbReference>
<evidence type="ECO:0000256" key="37">
    <source>
        <dbReference type="ARBA" id="ARBA00048420"/>
    </source>
</evidence>
<evidence type="ECO:0000256" key="53">
    <source>
        <dbReference type="PROSITE-ProRule" id="PRU01363"/>
    </source>
</evidence>
<dbReference type="GO" id="GO:0004316">
    <property type="term" value="F:3-oxoacyl-[acyl-carrier-protein] reductase (NADPH) activity"/>
    <property type="evidence" value="ECO:0007669"/>
    <property type="project" value="UniProtKB-EC"/>
</dbReference>
<keyword evidence="9" id="KW-0045">Antibiotic biosynthesis</keyword>
<dbReference type="Pfam" id="PF18369">
    <property type="entry name" value="PKS_DE"/>
    <property type="match status" value="2"/>
</dbReference>
<comment type="catalytic activity">
    <reaction evidence="48">
        <text>3-oxohexadecanoyl-[ACP] + NADPH + H(+) = (3R)-hydroxyhexadecanoyl-[ACP] + NADP(+)</text>
        <dbReference type="Rhea" id="RHEA:41904"/>
        <dbReference type="Rhea" id="RHEA-COMP:9649"/>
        <dbReference type="Rhea" id="RHEA-COMP:9650"/>
        <dbReference type="ChEBI" id="CHEBI:15378"/>
        <dbReference type="ChEBI" id="CHEBI:57783"/>
        <dbReference type="ChEBI" id="CHEBI:58349"/>
        <dbReference type="ChEBI" id="CHEBI:78478"/>
        <dbReference type="ChEBI" id="CHEBI:78480"/>
    </reaction>
    <physiologicalReaction direction="left-to-right" evidence="48">
        <dbReference type="Rhea" id="RHEA:41905"/>
    </physiologicalReaction>
</comment>
<evidence type="ECO:0000256" key="12">
    <source>
        <dbReference type="ARBA" id="ARBA00023315"/>
    </source>
</evidence>
<comment type="catalytic activity">
    <reaction evidence="42">
        <text>hexadecanoyl-[ACP] + H2O = hexadecanoate + holo-[ACP] + H(+)</text>
        <dbReference type="Rhea" id="RHEA:41932"/>
        <dbReference type="Rhea" id="RHEA-COMP:9652"/>
        <dbReference type="Rhea" id="RHEA-COMP:9685"/>
        <dbReference type="ChEBI" id="CHEBI:7896"/>
        <dbReference type="ChEBI" id="CHEBI:15377"/>
        <dbReference type="ChEBI" id="CHEBI:15378"/>
        <dbReference type="ChEBI" id="CHEBI:64479"/>
        <dbReference type="ChEBI" id="CHEBI:78483"/>
        <dbReference type="EC" id="3.1.2.14"/>
    </reaction>
    <physiologicalReaction direction="left-to-right" evidence="42">
        <dbReference type="Rhea" id="RHEA:41933"/>
    </physiologicalReaction>
</comment>
<dbReference type="PROSITE" id="PS01162">
    <property type="entry name" value="QOR_ZETA_CRYSTAL"/>
    <property type="match status" value="1"/>
</dbReference>
<dbReference type="CDD" id="cd08956">
    <property type="entry name" value="KR_3_FAS_SDR_x"/>
    <property type="match status" value="1"/>
</dbReference>
<evidence type="ECO:0000256" key="7">
    <source>
        <dbReference type="ARBA" id="ARBA00022799"/>
    </source>
</evidence>
<dbReference type="InterPro" id="IPR020841">
    <property type="entry name" value="PKS_Beta-ketoAc_synthase_dom"/>
</dbReference>
<dbReference type="Pfam" id="PF02801">
    <property type="entry name" value="Ketoacyl-synt_C"/>
    <property type="match status" value="5"/>
</dbReference>
<feature type="domain" description="Ketosynthase family 3 (KS3)" evidence="56">
    <location>
        <begin position="32"/>
        <end position="456"/>
    </location>
</feature>
<evidence type="ECO:0000256" key="13">
    <source>
        <dbReference type="ARBA" id="ARBA00023332"/>
    </source>
</evidence>
<comment type="pathway">
    <text evidence="2">Antibiotic biosynthesis.</text>
</comment>
<dbReference type="InterPro" id="IPR011032">
    <property type="entry name" value="GroES-like_sf"/>
</dbReference>
<comment type="catalytic activity">
    <reaction evidence="28">
        <text>(2E)-butenoyl-[ACP] + NADPH + H(+) = butanoyl-[ACP] + NADP(+)</text>
        <dbReference type="Rhea" id="RHEA:41812"/>
        <dbReference type="Rhea" id="RHEA-COMP:9627"/>
        <dbReference type="Rhea" id="RHEA-COMP:9628"/>
        <dbReference type="ChEBI" id="CHEBI:15378"/>
        <dbReference type="ChEBI" id="CHEBI:57783"/>
        <dbReference type="ChEBI" id="CHEBI:58349"/>
        <dbReference type="ChEBI" id="CHEBI:78453"/>
        <dbReference type="ChEBI" id="CHEBI:78454"/>
    </reaction>
    <physiologicalReaction direction="left-to-right" evidence="28">
        <dbReference type="Rhea" id="RHEA:41813"/>
    </physiologicalReaction>
</comment>
<comment type="catalytic activity">
    <reaction evidence="23">
        <text>3-oxooctadecanoyl-[ACP] + NADPH + H(+) = (3R)-hydroxyoctadecanoyl-[ACP] + NADP(+)</text>
        <dbReference type="Rhea" id="RHEA:41920"/>
        <dbReference type="Rhea" id="RHEA-COMP:9653"/>
        <dbReference type="Rhea" id="RHEA-COMP:9654"/>
        <dbReference type="ChEBI" id="CHEBI:15378"/>
        <dbReference type="ChEBI" id="CHEBI:57783"/>
        <dbReference type="ChEBI" id="CHEBI:58349"/>
        <dbReference type="ChEBI" id="CHEBI:78487"/>
        <dbReference type="ChEBI" id="CHEBI:78488"/>
    </reaction>
    <physiologicalReaction direction="left-to-right" evidence="23">
        <dbReference type="Rhea" id="RHEA:41921"/>
    </physiologicalReaction>
</comment>
<accession>A0A9Q9MHT0</accession>
<comment type="catalytic activity">
    <reaction evidence="47">
        <text>3-oxododecanoyl-[ACP] + NADPH + H(+) = (3R)-hydroxydodecanoyl-[ACP] + NADP(+)</text>
        <dbReference type="Rhea" id="RHEA:41872"/>
        <dbReference type="Rhea" id="RHEA-COMP:9641"/>
        <dbReference type="Rhea" id="RHEA-COMP:9642"/>
        <dbReference type="ChEBI" id="CHEBI:15378"/>
        <dbReference type="ChEBI" id="CHEBI:57783"/>
        <dbReference type="ChEBI" id="CHEBI:58349"/>
        <dbReference type="ChEBI" id="CHEBI:78469"/>
        <dbReference type="ChEBI" id="CHEBI:78470"/>
    </reaction>
    <physiologicalReaction direction="left-to-right" evidence="47">
        <dbReference type="Rhea" id="RHEA:41873"/>
    </physiologicalReaction>
</comment>
<dbReference type="GO" id="GO:0004315">
    <property type="term" value="F:3-oxoacyl-[acyl-carrier-protein] synthase activity"/>
    <property type="evidence" value="ECO:0007669"/>
    <property type="project" value="UniProtKB-EC"/>
</dbReference>
<dbReference type="GO" id="GO:0141148">
    <property type="term" value="F:enoyl-[acyl-carrier-protein] reductase (NADPH) activity"/>
    <property type="evidence" value="ECO:0007669"/>
    <property type="project" value="UniProtKB-EC"/>
</dbReference>
<dbReference type="Gene3D" id="3.30.70.3290">
    <property type="match status" value="5"/>
</dbReference>
<keyword evidence="59" id="KW-1185">Reference proteome</keyword>
<dbReference type="SUPFAM" id="SSF101173">
    <property type="entry name" value="Docking domain B of the erythromycin polyketide synthase (DEBS)"/>
    <property type="match status" value="1"/>
</dbReference>
<dbReference type="Gene3D" id="3.90.180.10">
    <property type="entry name" value="Medium-chain alcohol dehydrogenases, catalytic domain"/>
    <property type="match status" value="1"/>
</dbReference>
<dbReference type="Gene3D" id="3.40.50.1820">
    <property type="entry name" value="alpha/beta hydrolase"/>
    <property type="match status" value="1"/>
</dbReference>
<dbReference type="GO" id="GO:0004313">
    <property type="term" value="F:[acyl-carrier-protein] S-acetyltransferase activity"/>
    <property type="evidence" value="ECO:0007669"/>
    <property type="project" value="UniProtKB-EC"/>
</dbReference>
<dbReference type="SUPFAM" id="SSF47336">
    <property type="entry name" value="ACP-like"/>
    <property type="match status" value="5"/>
</dbReference>
<feature type="domain" description="PKS/mFAS DH" evidence="57">
    <location>
        <begin position="3740"/>
        <end position="4010"/>
    </location>
</feature>
<comment type="catalytic activity">
    <reaction evidence="44">
        <text>(2E)-octadecenoyl-[ACP] + NADPH + H(+) = octadecanoyl-[ACP] + NADP(+)</text>
        <dbReference type="Rhea" id="RHEA:41928"/>
        <dbReference type="Rhea" id="RHEA-COMP:9655"/>
        <dbReference type="Rhea" id="RHEA-COMP:9656"/>
        <dbReference type="ChEBI" id="CHEBI:15378"/>
        <dbReference type="ChEBI" id="CHEBI:57783"/>
        <dbReference type="ChEBI" id="CHEBI:58349"/>
        <dbReference type="ChEBI" id="CHEBI:78489"/>
        <dbReference type="ChEBI" id="CHEBI:78495"/>
    </reaction>
    <physiologicalReaction direction="left-to-right" evidence="44">
        <dbReference type="Rhea" id="RHEA:41929"/>
    </physiologicalReaction>
</comment>
<evidence type="ECO:0000313" key="59">
    <source>
        <dbReference type="Proteomes" id="UP001058003"/>
    </source>
</evidence>
<evidence type="ECO:0000256" key="29">
    <source>
        <dbReference type="ARBA" id="ARBA00047578"/>
    </source>
</evidence>
<evidence type="ECO:0000256" key="46">
    <source>
        <dbReference type="ARBA" id="ARBA00049171"/>
    </source>
</evidence>
<name>A0A9Q9MHT0_9ACTN</name>
<dbReference type="InterPro" id="IPR013154">
    <property type="entry name" value="ADH-like_N"/>
</dbReference>
<dbReference type="InterPro" id="IPR036291">
    <property type="entry name" value="NAD(P)-bd_dom_sf"/>
</dbReference>
<organism evidence="58 59">
    <name type="scientific">Dactylosporangium aurantiacum</name>
    <dbReference type="NCBI Taxonomy" id="35754"/>
    <lineage>
        <taxon>Bacteria</taxon>
        <taxon>Bacillati</taxon>
        <taxon>Actinomycetota</taxon>
        <taxon>Actinomycetes</taxon>
        <taxon>Micromonosporales</taxon>
        <taxon>Micromonosporaceae</taxon>
        <taxon>Dactylosporangium</taxon>
    </lineage>
</organism>
<dbReference type="SMART" id="SM00827">
    <property type="entry name" value="PKS_AT"/>
    <property type="match status" value="5"/>
</dbReference>
<evidence type="ECO:0000256" key="15">
    <source>
        <dbReference type="ARBA" id="ARBA00023373"/>
    </source>
</evidence>
<dbReference type="InterPro" id="IPR020843">
    <property type="entry name" value="ER"/>
</dbReference>
<comment type="catalytic activity">
    <reaction evidence="27">
        <text>tetradecanoyl-[ACP] + malonyl-[ACP] + H(+) = 3-oxohexadecanoyl-[ACP] + holo-[ACP] + CO2</text>
        <dbReference type="Rhea" id="RHEA:41900"/>
        <dbReference type="Rhea" id="RHEA-COMP:9623"/>
        <dbReference type="Rhea" id="RHEA-COMP:9648"/>
        <dbReference type="Rhea" id="RHEA-COMP:9649"/>
        <dbReference type="Rhea" id="RHEA-COMP:9685"/>
        <dbReference type="ChEBI" id="CHEBI:15378"/>
        <dbReference type="ChEBI" id="CHEBI:16526"/>
        <dbReference type="ChEBI" id="CHEBI:64479"/>
        <dbReference type="ChEBI" id="CHEBI:78449"/>
        <dbReference type="ChEBI" id="CHEBI:78477"/>
        <dbReference type="ChEBI" id="CHEBI:78478"/>
    </reaction>
    <physiologicalReaction direction="left-to-right" evidence="27">
        <dbReference type="Rhea" id="RHEA:41901"/>
    </physiologicalReaction>
</comment>
<keyword evidence="11" id="KW-0511">Multifunctional enzyme</keyword>
<dbReference type="FunFam" id="3.90.180.10:FF:000032">
    <property type="entry name" value="Probable polyketide synthase pks1"/>
    <property type="match status" value="1"/>
</dbReference>
<evidence type="ECO:0000256" key="38">
    <source>
        <dbReference type="ARBA" id="ARBA00048506"/>
    </source>
</evidence>
<dbReference type="SUPFAM" id="SSF55048">
    <property type="entry name" value="Probable ACP-binding domain of malonyl-CoA ACP transacylase"/>
    <property type="match status" value="5"/>
</dbReference>
<evidence type="ECO:0000256" key="39">
    <source>
        <dbReference type="ARBA" id="ARBA00048571"/>
    </source>
</evidence>
<dbReference type="Pfam" id="PF00698">
    <property type="entry name" value="Acyl_transf_1"/>
    <property type="match status" value="5"/>
</dbReference>
<dbReference type="SMART" id="SM00823">
    <property type="entry name" value="PKS_PP"/>
    <property type="match status" value="5"/>
</dbReference>
<comment type="catalytic activity">
    <reaction evidence="38">
        <text>a fatty acyl-[ACP] + malonyl-[ACP] + H(+) = a 3-oxoacyl-[ACP] + holo-[ACP] + CO2</text>
        <dbReference type="Rhea" id="RHEA:22836"/>
        <dbReference type="Rhea" id="RHEA-COMP:9623"/>
        <dbReference type="Rhea" id="RHEA-COMP:9685"/>
        <dbReference type="Rhea" id="RHEA-COMP:9916"/>
        <dbReference type="Rhea" id="RHEA-COMP:14125"/>
        <dbReference type="ChEBI" id="CHEBI:15378"/>
        <dbReference type="ChEBI" id="CHEBI:16526"/>
        <dbReference type="ChEBI" id="CHEBI:64479"/>
        <dbReference type="ChEBI" id="CHEBI:78449"/>
        <dbReference type="ChEBI" id="CHEBI:78776"/>
        <dbReference type="ChEBI" id="CHEBI:138651"/>
        <dbReference type="EC" id="2.3.1.41"/>
    </reaction>
    <physiologicalReaction direction="left-to-right" evidence="38">
        <dbReference type="Rhea" id="RHEA:22837"/>
    </physiologicalReaction>
</comment>
<dbReference type="Pfam" id="PF00550">
    <property type="entry name" value="PP-binding"/>
    <property type="match status" value="5"/>
</dbReference>
<evidence type="ECO:0000259" key="55">
    <source>
        <dbReference type="PROSITE" id="PS50075"/>
    </source>
</evidence>
<dbReference type="Gene3D" id="1.10.1200.10">
    <property type="entry name" value="ACP-like"/>
    <property type="match status" value="5"/>
</dbReference>
<dbReference type="InterPro" id="IPR042104">
    <property type="entry name" value="PKS_dehydratase_sf"/>
</dbReference>
<evidence type="ECO:0000256" key="1">
    <source>
        <dbReference type="ARBA" id="ARBA00001957"/>
    </source>
</evidence>
<dbReference type="InterPro" id="IPR029058">
    <property type="entry name" value="AB_hydrolase_fold"/>
</dbReference>
<dbReference type="SUPFAM" id="SSF53474">
    <property type="entry name" value="alpha/beta-Hydrolases"/>
    <property type="match status" value="1"/>
</dbReference>
<comment type="catalytic activity">
    <reaction evidence="15">
        <text>(3R)-hydroxyhexanoyl-[ACP] = (2E)-hexenoyl-[ACP] + H2O</text>
        <dbReference type="Rhea" id="RHEA:41828"/>
        <dbReference type="Rhea" id="RHEA-COMP:9630"/>
        <dbReference type="Rhea" id="RHEA-COMP:9631"/>
        <dbReference type="ChEBI" id="CHEBI:15377"/>
        <dbReference type="ChEBI" id="CHEBI:78457"/>
        <dbReference type="ChEBI" id="CHEBI:78458"/>
    </reaction>
    <physiologicalReaction direction="left-to-right" evidence="15">
        <dbReference type="Rhea" id="RHEA:41829"/>
    </physiologicalReaction>
</comment>
<comment type="catalytic activity">
    <reaction evidence="33">
        <text>acetyl-[ACP] + malonyl-[ACP] + H(+) = 3-oxobutanoyl-[ACP] + holo-[ACP] + CO2</text>
        <dbReference type="Rhea" id="RHEA:41800"/>
        <dbReference type="Rhea" id="RHEA-COMP:9621"/>
        <dbReference type="Rhea" id="RHEA-COMP:9623"/>
        <dbReference type="Rhea" id="RHEA-COMP:9625"/>
        <dbReference type="Rhea" id="RHEA-COMP:9685"/>
        <dbReference type="ChEBI" id="CHEBI:15378"/>
        <dbReference type="ChEBI" id="CHEBI:16526"/>
        <dbReference type="ChEBI" id="CHEBI:64479"/>
        <dbReference type="ChEBI" id="CHEBI:78446"/>
        <dbReference type="ChEBI" id="CHEBI:78449"/>
        <dbReference type="ChEBI" id="CHEBI:78450"/>
    </reaction>
    <physiologicalReaction direction="left-to-right" evidence="33">
        <dbReference type="Rhea" id="RHEA:41801"/>
    </physiologicalReaction>
</comment>
<dbReference type="GO" id="GO:0016297">
    <property type="term" value="F:fatty acyl-[ACP] hydrolase activity"/>
    <property type="evidence" value="ECO:0007669"/>
    <property type="project" value="UniProtKB-EC"/>
</dbReference>
<dbReference type="Pfam" id="PF08990">
    <property type="entry name" value="Docking"/>
    <property type="match status" value="1"/>
</dbReference>
<dbReference type="Gene3D" id="3.10.129.110">
    <property type="entry name" value="Polyketide synthase dehydratase"/>
    <property type="match status" value="2"/>
</dbReference>
<feature type="active site" description="Proton donor; for dehydratase activity" evidence="53">
    <location>
        <position position="3932"/>
    </location>
</feature>
<keyword evidence="58" id="KW-0378">Hydrolase</keyword>
<feature type="region of interest" description="C-terminal hotdog fold" evidence="53">
    <location>
        <begin position="6634"/>
        <end position="6772"/>
    </location>
</feature>
<dbReference type="InterPro" id="IPR018201">
    <property type="entry name" value="Ketoacyl_synth_AS"/>
</dbReference>
<evidence type="ECO:0000256" key="11">
    <source>
        <dbReference type="ARBA" id="ARBA00023268"/>
    </source>
</evidence>
<comment type="cofactor">
    <cofactor evidence="1">
        <name>pantetheine 4'-phosphate</name>
        <dbReference type="ChEBI" id="CHEBI:47942"/>
    </cofactor>
</comment>
<dbReference type="SMART" id="SM00824">
    <property type="entry name" value="PKS_TE"/>
    <property type="match status" value="1"/>
</dbReference>
<comment type="catalytic activity">
    <reaction evidence="50">
        <text>butanoyl-[ACP] + malonyl-[ACP] + H(+) = 3-oxohexanoyl-[ACP] + holo-[ACP] + CO2</text>
        <dbReference type="Rhea" id="RHEA:41820"/>
        <dbReference type="Rhea" id="RHEA-COMP:9623"/>
        <dbReference type="Rhea" id="RHEA-COMP:9628"/>
        <dbReference type="Rhea" id="RHEA-COMP:9629"/>
        <dbReference type="Rhea" id="RHEA-COMP:9685"/>
        <dbReference type="ChEBI" id="CHEBI:15378"/>
        <dbReference type="ChEBI" id="CHEBI:16526"/>
        <dbReference type="ChEBI" id="CHEBI:64479"/>
        <dbReference type="ChEBI" id="CHEBI:78449"/>
        <dbReference type="ChEBI" id="CHEBI:78454"/>
        <dbReference type="ChEBI" id="CHEBI:78456"/>
    </reaction>
    <physiologicalReaction direction="left-to-right" evidence="50">
        <dbReference type="Rhea" id="RHEA:41821"/>
    </physiologicalReaction>
</comment>
<dbReference type="SMART" id="SM00822">
    <property type="entry name" value="PKS_KR"/>
    <property type="match status" value="4"/>
</dbReference>
<feature type="domain" description="Carrier" evidence="55">
    <location>
        <begin position="5502"/>
        <end position="5577"/>
    </location>
</feature>
<comment type="catalytic activity">
    <reaction evidence="17">
        <text>a (3R)-hydroxyacyl-[ACP] = a (2E)-enoyl-[ACP] + H2O</text>
        <dbReference type="Rhea" id="RHEA:13097"/>
        <dbReference type="Rhea" id="RHEA-COMP:9925"/>
        <dbReference type="Rhea" id="RHEA-COMP:9945"/>
        <dbReference type="ChEBI" id="CHEBI:15377"/>
        <dbReference type="ChEBI" id="CHEBI:78784"/>
        <dbReference type="ChEBI" id="CHEBI:78827"/>
        <dbReference type="EC" id="4.2.1.59"/>
    </reaction>
    <physiologicalReaction direction="left-to-right" evidence="17">
        <dbReference type="Rhea" id="RHEA:13098"/>
    </physiologicalReaction>
</comment>
<evidence type="ECO:0000256" key="43">
    <source>
        <dbReference type="ARBA" id="ARBA00048935"/>
    </source>
</evidence>
<dbReference type="Pfam" id="PF21089">
    <property type="entry name" value="PKS_DH_N"/>
    <property type="match status" value="2"/>
</dbReference>
<evidence type="ECO:0000256" key="3">
    <source>
        <dbReference type="ARBA" id="ARBA00005189"/>
    </source>
</evidence>
<comment type="catalytic activity">
    <reaction evidence="13">
        <text>(3R)-hydroxyoctanoyl-[ACP] = (2E)-octenoyl-[ACP] + H2O</text>
        <dbReference type="Rhea" id="RHEA:41844"/>
        <dbReference type="Rhea" id="RHEA-COMP:9634"/>
        <dbReference type="Rhea" id="RHEA-COMP:9635"/>
        <dbReference type="ChEBI" id="CHEBI:15377"/>
        <dbReference type="ChEBI" id="CHEBI:78461"/>
        <dbReference type="ChEBI" id="CHEBI:78462"/>
    </reaction>
    <physiologicalReaction direction="left-to-right" evidence="13">
        <dbReference type="Rhea" id="RHEA:41845"/>
    </physiologicalReaction>
</comment>
<dbReference type="GO" id="GO:0031177">
    <property type="term" value="F:phosphopantetheine binding"/>
    <property type="evidence" value="ECO:0007669"/>
    <property type="project" value="InterPro"/>
</dbReference>
<evidence type="ECO:0000256" key="19">
    <source>
        <dbReference type="ARBA" id="ARBA00023399"/>
    </source>
</evidence>
<dbReference type="Gene3D" id="3.40.366.10">
    <property type="entry name" value="Malonyl-Coenzyme A Acyl Carrier Protein, domain 2"/>
    <property type="match status" value="5"/>
</dbReference>
<evidence type="ECO:0000256" key="23">
    <source>
        <dbReference type="ARBA" id="ARBA00047300"/>
    </source>
</evidence>
<comment type="catalytic activity">
    <reaction evidence="45">
        <text>decanoyl-[ACP] + malonyl-[ACP] + H(+) = 3-oxododecanoyl-[ACP] + holo-[ACP] + CO2</text>
        <dbReference type="Rhea" id="RHEA:41868"/>
        <dbReference type="Rhea" id="RHEA-COMP:9623"/>
        <dbReference type="Rhea" id="RHEA-COMP:9640"/>
        <dbReference type="Rhea" id="RHEA-COMP:9641"/>
        <dbReference type="Rhea" id="RHEA-COMP:9685"/>
        <dbReference type="ChEBI" id="CHEBI:15378"/>
        <dbReference type="ChEBI" id="CHEBI:16526"/>
        <dbReference type="ChEBI" id="CHEBI:64479"/>
        <dbReference type="ChEBI" id="CHEBI:78449"/>
        <dbReference type="ChEBI" id="CHEBI:78468"/>
        <dbReference type="ChEBI" id="CHEBI:78469"/>
    </reaction>
    <physiologicalReaction direction="left-to-right" evidence="45">
        <dbReference type="Rhea" id="RHEA:41869"/>
    </physiologicalReaction>
</comment>
<dbReference type="InterPro" id="IPR050091">
    <property type="entry name" value="PKS_NRPS_Biosynth_Enz"/>
</dbReference>
<evidence type="ECO:0000256" key="28">
    <source>
        <dbReference type="ARBA" id="ARBA00047500"/>
    </source>
</evidence>
<feature type="domain" description="Carrier" evidence="55">
    <location>
        <begin position="4056"/>
        <end position="4131"/>
    </location>
</feature>
<evidence type="ECO:0000256" key="52">
    <source>
        <dbReference type="ARBA" id="ARBA00049533"/>
    </source>
</evidence>
<dbReference type="KEGG" id="daur:Daura_29925"/>
<evidence type="ECO:0000256" key="2">
    <source>
        <dbReference type="ARBA" id="ARBA00004792"/>
    </source>
</evidence>
<dbReference type="EMBL" id="CP073767">
    <property type="protein sequence ID" value="UWZ59828.1"/>
    <property type="molecule type" value="Genomic_DNA"/>
</dbReference>
<gene>
    <name evidence="58" type="ORF">Daura_29925</name>
</gene>
<comment type="catalytic activity">
    <reaction evidence="31">
        <text>(2E)-hexenoyl-[ACP] + NADPH + H(+) = hexanoyl-[ACP] + NADP(+)</text>
        <dbReference type="Rhea" id="RHEA:41832"/>
        <dbReference type="Rhea" id="RHEA-COMP:9631"/>
        <dbReference type="Rhea" id="RHEA-COMP:9632"/>
        <dbReference type="ChEBI" id="CHEBI:15378"/>
        <dbReference type="ChEBI" id="CHEBI:57783"/>
        <dbReference type="ChEBI" id="CHEBI:58349"/>
        <dbReference type="ChEBI" id="CHEBI:78458"/>
        <dbReference type="ChEBI" id="CHEBI:78459"/>
    </reaction>
    <physiologicalReaction direction="left-to-right" evidence="31">
        <dbReference type="Rhea" id="RHEA:41833"/>
    </physiologicalReaction>
</comment>
<evidence type="ECO:0000256" key="18">
    <source>
        <dbReference type="ARBA" id="ARBA00023398"/>
    </source>
</evidence>
<comment type="catalytic activity">
    <reaction evidence="37">
        <text>(2E)-octenoyl-[ACP] + NADPH + H(+) = octanoyl-[ACP] + NADP(+)</text>
        <dbReference type="Rhea" id="RHEA:41848"/>
        <dbReference type="Rhea" id="RHEA-COMP:9635"/>
        <dbReference type="Rhea" id="RHEA-COMP:9636"/>
        <dbReference type="ChEBI" id="CHEBI:15378"/>
        <dbReference type="ChEBI" id="CHEBI:57783"/>
        <dbReference type="ChEBI" id="CHEBI:58349"/>
        <dbReference type="ChEBI" id="CHEBI:78462"/>
        <dbReference type="ChEBI" id="CHEBI:78463"/>
    </reaction>
    <physiologicalReaction direction="left-to-right" evidence="37">
        <dbReference type="Rhea" id="RHEA:41849"/>
    </physiologicalReaction>
</comment>
<protein>
    <submittedName>
        <fullName evidence="58">Alpha/beta fold hydrolase</fullName>
    </submittedName>
</protein>
<keyword evidence="4" id="KW-0596">Phosphopantetheine</keyword>
<evidence type="ECO:0000313" key="58">
    <source>
        <dbReference type="EMBL" id="UWZ59828.1"/>
    </source>
</evidence>
<dbReference type="InterPro" id="IPR049900">
    <property type="entry name" value="PKS_mFAS_DH"/>
</dbReference>
<comment type="catalytic activity">
    <reaction evidence="26">
        <text>3-oxodecanoyl-[ACP] + NADPH + H(+) = (3R)-hydroxydecanoyl-[ACP] + NADP(+)</text>
        <dbReference type="Rhea" id="RHEA:41856"/>
        <dbReference type="Rhea" id="RHEA-COMP:9637"/>
        <dbReference type="Rhea" id="RHEA-COMP:9638"/>
        <dbReference type="ChEBI" id="CHEBI:15378"/>
        <dbReference type="ChEBI" id="CHEBI:57783"/>
        <dbReference type="ChEBI" id="CHEBI:58349"/>
        <dbReference type="ChEBI" id="CHEBI:78464"/>
        <dbReference type="ChEBI" id="CHEBI:78466"/>
    </reaction>
    <physiologicalReaction direction="left-to-right" evidence="26">
        <dbReference type="Rhea" id="RHEA:41857"/>
    </physiologicalReaction>
</comment>
<dbReference type="RefSeq" id="WP_260709470.1">
    <property type="nucleotide sequence ID" value="NZ_CP073767.1"/>
</dbReference>
<evidence type="ECO:0000256" key="24">
    <source>
        <dbReference type="ARBA" id="ARBA00047394"/>
    </source>
</evidence>
<dbReference type="Gene3D" id="3.40.47.10">
    <property type="match status" value="5"/>
</dbReference>
<evidence type="ECO:0000256" key="26">
    <source>
        <dbReference type="ARBA" id="ARBA00047440"/>
    </source>
</evidence>
<proteinExistence type="predicted"/>
<dbReference type="Gene3D" id="6.10.140.1830">
    <property type="match status" value="2"/>
</dbReference>
<dbReference type="Proteomes" id="UP001058003">
    <property type="component" value="Chromosome"/>
</dbReference>
<evidence type="ECO:0000256" key="9">
    <source>
        <dbReference type="ARBA" id="ARBA00023194"/>
    </source>
</evidence>
<dbReference type="CDD" id="cd00833">
    <property type="entry name" value="PKS"/>
    <property type="match status" value="5"/>
</dbReference>
<dbReference type="InterPro" id="IPR002364">
    <property type="entry name" value="Quin_OxRdtase/zeta-crystal_CS"/>
</dbReference>
<comment type="function">
    <text evidence="22">Fatty acid synthetase is a multifunctional enzyme that catalyzes the de novo biosynthesis of long-chain saturated fatty acids starting from acetyl-CoA and malonyl-CoA in the presence of NADPH. This multifunctional protein contains 7 catalytic activities and a site for the binding of the prosthetic group 4'-phosphopantetheine of the acyl carrier protein ([ACP]) domain.</text>
</comment>
<evidence type="ECO:0000256" key="33">
    <source>
        <dbReference type="ARBA" id="ARBA00047961"/>
    </source>
</evidence>
<evidence type="ECO:0000256" key="16">
    <source>
        <dbReference type="ARBA" id="ARBA00023388"/>
    </source>
</evidence>
<evidence type="ECO:0000256" key="30">
    <source>
        <dbReference type="ARBA" id="ARBA00047810"/>
    </source>
</evidence>
<evidence type="ECO:0000256" key="41">
    <source>
        <dbReference type="ARBA" id="ARBA00048691"/>
    </source>
</evidence>
<evidence type="ECO:0000256" key="42">
    <source>
        <dbReference type="ARBA" id="ARBA00048704"/>
    </source>
</evidence>
<dbReference type="SUPFAM" id="SSF52151">
    <property type="entry name" value="FabD/lysophospholipase-like"/>
    <property type="match status" value="5"/>
</dbReference>
<dbReference type="CDD" id="cd05195">
    <property type="entry name" value="enoyl_red"/>
    <property type="match status" value="1"/>
</dbReference>
<feature type="domain" description="Ketosynthase family 3 (KS3)" evidence="56">
    <location>
        <begin position="5596"/>
        <end position="6022"/>
    </location>
</feature>
<evidence type="ECO:0000256" key="31">
    <source>
        <dbReference type="ARBA" id="ARBA00047897"/>
    </source>
</evidence>
<dbReference type="InterPro" id="IPR006162">
    <property type="entry name" value="Ppantetheine_attach_site"/>
</dbReference>
<dbReference type="PROSITE" id="PS00012">
    <property type="entry name" value="PHOSPHOPANTETHEINE"/>
    <property type="match status" value="3"/>
</dbReference>
<dbReference type="CDD" id="cd08952">
    <property type="entry name" value="KR_1_SDR_x"/>
    <property type="match status" value="3"/>
</dbReference>
<evidence type="ECO:0000256" key="51">
    <source>
        <dbReference type="ARBA" id="ARBA00049521"/>
    </source>
</evidence>
<evidence type="ECO:0000256" key="32">
    <source>
        <dbReference type="ARBA" id="ARBA00047953"/>
    </source>
</evidence>